<dbReference type="GO" id="GO:0034899">
    <property type="term" value="F:trimethylamine monooxygenase activity"/>
    <property type="evidence" value="ECO:0007669"/>
    <property type="project" value="UniProtKB-EC"/>
</dbReference>
<dbReference type="OrthoDB" id="9778740at2"/>
<dbReference type="InterPro" id="IPR050346">
    <property type="entry name" value="FMO-like"/>
</dbReference>
<dbReference type="RefSeq" id="WP_101335533.1">
    <property type="nucleotide sequence ID" value="NZ_PJNI01000018.1"/>
</dbReference>
<evidence type="ECO:0000313" key="11">
    <source>
        <dbReference type="Proteomes" id="UP000236654"/>
    </source>
</evidence>
<evidence type="ECO:0000256" key="3">
    <source>
        <dbReference type="ARBA" id="ARBA00022630"/>
    </source>
</evidence>
<dbReference type="FunFam" id="3.50.50.60:FF:000138">
    <property type="entry name" value="Flavin-containing monooxygenase"/>
    <property type="match status" value="1"/>
</dbReference>
<protein>
    <recommendedName>
        <fullName evidence="9">Trimethylamine monooxygenase</fullName>
        <ecNumber evidence="8">1.14.13.148</ecNumber>
    </recommendedName>
</protein>
<keyword evidence="11" id="KW-1185">Reference proteome</keyword>
<dbReference type="AlphaFoldDB" id="A0A2I0QZR2"/>
<dbReference type="InterPro" id="IPR020946">
    <property type="entry name" value="Flavin_mOase-like"/>
</dbReference>
<name>A0A2I0QZR2_9FLAO</name>
<keyword evidence="3" id="KW-0285">Flavoprotein</keyword>
<dbReference type="SUPFAM" id="SSF51905">
    <property type="entry name" value="FAD/NAD(P)-binding domain"/>
    <property type="match status" value="2"/>
</dbReference>
<dbReference type="GO" id="GO:0050661">
    <property type="term" value="F:NADP binding"/>
    <property type="evidence" value="ECO:0007669"/>
    <property type="project" value="InterPro"/>
</dbReference>
<dbReference type="Pfam" id="PF00743">
    <property type="entry name" value="FMO-like"/>
    <property type="match status" value="2"/>
</dbReference>
<keyword evidence="7" id="KW-0503">Monooxygenase</keyword>
<comment type="similarity">
    <text evidence="2">Belongs to the FMO family.</text>
</comment>
<evidence type="ECO:0000256" key="1">
    <source>
        <dbReference type="ARBA" id="ARBA00001974"/>
    </source>
</evidence>
<evidence type="ECO:0000256" key="4">
    <source>
        <dbReference type="ARBA" id="ARBA00022827"/>
    </source>
</evidence>
<keyword evidence="4" id="KW-0274">FAD</keyword>
<dbReference type="Proteomes" id="UP000236654">
    <property type="component" value="Unassembled WGS sequence"/>
</dbReference>
<reference evidence="10 11" key="1">
    <citation type="submission" date="2017-12" db="EMBL/GenBank/DDBJ databases">
        <title>The draft genome sequence of Brumimicrobium saltpan LHR20.</title>
        <authorList>
            <person name="Do Z.-J."/>
            <person name="Luo H.-R."/>
        </authorList>
    </citation>
    <scope>NUCLEOTIDE SEQUENCE [LARGE SCALE GENOMIC DNA]</scope>
    <source>
        <strain evidence="10 11">LHR20</strain>
    </source>
</reference>
<comment type="caution">
    <text evidence="10">The sequence shown here is derived from an EMBL/GenBank/DDBJ whole genome shotgun (WGS) entry which is preliminary data.</text>
</comment>
<evidence type="ECO:0000256" key="7">
    <source>
        <dbReference type="ARBA" id="ARBA00023033"/>
    </source>
</evidence>
<dbReference type="GO" id="GO:0004499">
    <property type="term" value="F:N,N-dimethylaniline monooxygenase activity"/>
    <property type="evidence" value="ECO:0007669"/>
    <property type="project" value="InterPro"/>
</dbReference>
<gene>
    <name evidence="10" type="ORF">CW751_13395</name>
</gene>
<evidence type="ECO:0000256" key="6">
    <source>
        <dbReference type="ARBA" id="ARBA00023002"/>
    </source>
</evidence>
<accession>A0A2I0QZR2</accession>
<dbReference type="EC" id="1.14.13.148" evidence="8"/>
<dbReference type="PANTHER" id="PTHR23023">
    <property type="entry name" value="DIMETHYLANILINE MONOOXYGENASE"/>
    <property type="match status" value="1"/>
</dbReference>
<organism evidence="10 11">
    <name type="scientific">Brumimicrobium salinarum</name>
    <dbReference type="NCBI Taxonomy" id="2058658"/>
    <lineage>
        <taxon>Bacteria</taxon>
        <taxon>Pseudomonadati</taxon>
        <taxon>Bacteroidota</taxon>
        <taxon>Flavobacteriia</taxon>
        <taxon>Flavobacteriales</taxon>
        <taxon>Crocinitomicaceae</taxon>
        <taxon>Brumimicrobium</taxon>
    </lineage>
</organism>
<sequence>MSKKRIGIIGAGPSGLAQLRAFESARKKGEEIPEIVCFEKQSNWGGMWNYSWRTGVGKYGEPIHGSMYKYLWSNGPKECLEFSDYSFDEHFEKPISSYPPRPVLFDYIQGRIKRDNVRDYIRFDTTARWVSFDEKTKKFTLVLDDLKNDKTYSEEFDYLVVASGHFSTPNMPYFKGIENFPGNVIHAHDFRGADQFKDQELLLIGSSYSAEDIGVQCHKHGAKSVTLSYRTNPIGVKWPDGIEEMPLVTHFEEDIAHFKDGRTKRFDAVIMCTGYQHKFPFLPDEMRLKTKNNLYPDNLYKGIFFNDLPQLIYLGMQDQYYTFNMFDTQAWLARDYMLGKFELPDKRTRRGDINVWLQRNESLKDGHDHVDFQSDYIRDIIKLSDYPDFNIDKVAEMFKEWLNDKEENILTYRDKTYRSVVTGTMAAEHHTEWMDEMDDSKERYLFEPEEEESDDVKMNSTSL</sequence>
<dbReference type="InterPro" id="IPR036188">
    <property type="entry name" value="FAD/NAD-bd_sf"/>
</dbReference>
<dbReference type="InterPro" id="IPR000960">
    <property type="entry name" value="Flavin_mOase"/>
</dbReference>
<keyword evidence="5" id="KW-0521">NADP</keyword>
<proteinExistence type="inferred from homology"/>
<keyword evidence="6" id="KW-0560">Oxidoreductase</keyword>
<evidence type="ECO:0000256" key="5">
    <source>
        <dbReference type="ARBA" id="ARBA00022857"/>
    </source>
</evidence>
<evidence type="ECO:0000256" key="8">
    <source>
        <dbReference type="ARBA" id="ARBA00034528"/>
    </source>
</evidence>
<dbReference type="Gene3D" id="3.50.50.60">
    <property type="entry name" value="FAD/NAD(P)-binding domain"/>
    <property type="match status" value="2"/>
</dbReference>
<evidence type="ECO:0000313" key="10">
    <source>
        <dbReference type="EMBL" id="PKR79818.1"/>
    </source>
</evidence>
<evidence type="ECO:0000256" key="9">
    <source>
        <dbReference type="ARBA" id="ARBA00035159"/>
    </source>
</evidence>
<comment type="cofactor">
    <cofactor evidence="1">
        <name>FAD</name>
        <dbReference type="ChEBI" id="CHEBI:57692"/>
    </cofactor>
</comment>
<evidence type="ECO:0000256" key="2">
    <source>
        <dbReference type="ARBA" id="ARBA00009183"/>
    </source>
</evidence>
<dbReference type="GO" id="GO:0050660">
    <property type="term" value="F:flavin adenine dinucleotide binding"/>
    <property type="evidence" value="ECO:0007669"/>
    <property type="project" value="InterPro"/>
</dbReference>
<dbReference type="EMBL" id="PJNI01000018">
    <property type="protein sequence ID" value="PKR79818.1"/>
    <property type="molecule type" value="Genomic_DNA"/>
</dbReference>
<dbReference type="PIRSF" id="PIRSF000332">
    <property type="entry name" value="FMO"/>
    <property type="match status" value="1"/>
</dbReference>